<evidence type="ECO:0000313" key="2">
    <source>
        <dbReference type="Proteomes" id="UP000821853"/>
    </source>
</evidence>
<dbReference type="AlphaFoldDB" id="A0A9J6FLB1"/>
<dbReference type="EMBL" id="JABSTR010000001">
    <property type="protein sequence ID" value="KAH9363200.1"/>
    <property type="molecule type" value="Genomic_DNA"/>
</dbReference>
<dbReference type="OrthoDB" id="6625162at2759"/>
<comment type="caution">
    <text evidence="1">The sequence shown here is derived from an EMBL/GenBank/DDBJ whole genome shotgun (WGS) entry which is preliminary data.</text>
</comment>
<gene>
    <name evidence="1" type="ORF">HPB48_017561</name>
</gene>
<proteinExistence type="predicted"/>
<keyword evidence="2" id="KW-1185">Reference proteome</keyword>
<protein>
    <submittedName>
        <fullName evidence="1">Uncharacterized protein</fullName>
    </submittedName>
</protein>
<reference evidence="1 2" key="1">
    <citation type="journal article" date="2020" name="Cell">
        <title>Large-Scale Comparative Analyses of Tick Genomes Elucidate Their Genetic Diversity and Vector Capacities.</title>
        <authorList>
            <consortium name="Tick Genome and Microbiome Consortium (TIGMIC)"/>
            <person name="Jia N."/>
            <person name="Wang J."/>
            <person name="Shi W."/>
            <person name="Du L."/>
            <person name="Sun Y."/>
            <person name="Zhan W."/>
            <person name="Jiang J.F."/>
            <person name="Wang Q."/>
            <person name="Zhang B."/>
            <person name="Ji P."/>
            <person name="Bell-Sakyi L."/>
            <person name="Cui X.M."/>
            <person name="Yuan T.T."/>
            <person name="Jiang B.G."/>
            <person name="Yang W.F."/>
            <person name="Lam T.T."/>
            <person name="Chang Q.C."/>
            <person name="Ding S.J."/>
            <person name="Wang X.J."/>
            <person name="Zhu J.G."/>
            <person name="Ruan X.D."/>
            <person name="Zhao L."/>
            <person name="Wei J.T."/>
            <person name="Ye R.Z."/>
            <person name="Que T.C."/>
            <person name="Du C.H."/>
            <person name="Zhou Y.H."/>
            <person name="Cheng J.X."/>
            <person name="Dai P.F."/>
            <person name="Guo W.B."/>
            <person name="Han X.H."/>
            <person name="Huang E.J."/>
            <person name="Li L.F."/>
            <person name="Wei W."/>
            <person name="Gao Y.C."/>
            <person name="Liu J.Z."/>
            <person name="Shao H.Z."/>
            <person name="Wang X."/>
            <person name="Wang C.C."/>
            <person name="Yang T.C."/>
            <person name="Huo Q.B."/>
            <person name="Li W."/>
            <person name="Chen H.Y."/>
            <person name="Chen S.E."/>
            <person name="Zhou L.G."/>
            <person name="Ni X.B."/>
            <person name="Tian J.H."/>
            <person name="Sheng Y."/>
            <person name="Liu T."/>
            <person name="Pan Y.S."/>
            <person name="Xia L.Y."/>
            <person name="Li J."/>
            <person name="Zhao F."/>
            <person name="Cao W.C."/>
        </authorList>
    </citation>
    <scope>NUCLEOTIDE SEQUENCE [LARGE SCALE GENOMIC DNA]</scope>
    <source>
        <strain evidence="1">HaeL-2018</strain>
    </source>
</reference>
<dbReference type="Proteomes" id="UP000821853">
    <property type="component" value="Chromosome 1"/>
</dbReference>
<name>A0A9J6FLB1_HAELO</name>
<organism evidence="1 2">
    <name type="scientific">Haemaphysalis longicornis</name>
    <name type="common">Bush tick</name>
    <dbReference type="NCBI Taxonomy" id="44386"/>
    <lineage>
        <taxon>Eukaryota</taxon>
        <taxon>Metazoa</taxon>
        <taxon>Ecdysozoa</taxon>
        <taxon>Arthropoda</taxon>
        <taxon>Chelicerata</taxon>
        <taxon>Arachnida</taxon>
        <taxon>Acari</taxon>
        <taxon>Parasitiformes</taxon>
        <taxon>Ixodida</taxon>
        <taxon>Ixodoidea</taxon>
        <taxon>Ixodidae</taxon>
        <taxon>Haemaphysalinae</taxon>
        <taxon>Haemaphysalis</taxon>
    </lineage>
</organism>
<sequence length="216" mass="23444">MGPLGRGPFVTPEFVCADDDLTTCELCTVKDVIAKSCGGAAVADDDGGDDADDNLLEDGDSCGDRCSTASEGLHHWDALRSFFANAELSTSEKASSFCLSSDGDKREQWKRAIQRQEAGSFSFDSQHDMSVSMKNILTPQTLFLAMISLCQETPCLRNFVRLGLLPPEGVLPTACRRIFQMLWANNGDIISRQYAGTAALKVCSIHGWTCLMCKGK</sequence>
<evidence type="ECO:0000313" key="1">
    <source>
        <dbReference type="EMBL" id="KAH9363200.1"/>
    </source>
</evidence>
<accession>A0A9J6FLB1</accession>
<dbReference type="VEuPathDB" id="VectorBase:HLOH_042128"/>